<dbReference type="HAMAP" id="MF_01892">
    <property type="entry name" value="tRNA_Ile2_agm2C_synt"/>
    <property type="match status" value="1"/>
</dbReference>
<sequence length="463" mass="49647">MTVIGLDDTDSRDRGMCTTYVAHRVADRLRDSGTVERLLLVRLNPAVEHKTRGNAALAIHTDVPADEAFAVARDVVDASAVDEDPETNPGVVVAPGDPDATVGPHDAVVRFARAAVRDHLSLADAESLLDHAGFHAKGWGNGRGRIGALAAVGAWAAGLDTLAAADGPAATEDPGDRPTDRVFGDWTYERIAYRERERWGTPREVDADSVFAAADDAYPTVWDTVDRGENEAVCVPRTPGPVLFGIRGDDAATAERVAAAIDAEPTACAETFVTNQGTDAHLRDGTVADALDGRAYRLDGVVETAPETRRGGHVFFTLAGGTGADDDSASDDGATVPTLQCAAFEPTKRFRDRVRALRPGDRLTVCGEVSDGTVKLEKFAVRELETTELVVPDCPDCGRRMESAGRNQGYRCRDCSTSRDGKAERSLDRGIERGWYEVPPCARRHVARPLVRGGFDAPTHPER</sequence>
<dbReference type="InterPro" id="IPR055394">
    <property type="entry name" value="Zn_ribbon_TiaS"/>
</dbReference>
<feature type="domain" description="TiaS FLD" evidence="7">
    <location>
        <begin position="142"/>
        <end position="281"/>
    </location>
</feature>
<keyword evidence="2 6" id="KW-0436">Ligase</keyword>
<comment type="catalytic activity">
    <reaction evidence="6">
        <text>cytidine(34) in tRNA(Ile2) + agmatine + ATP + H2O = 2-agmatinylcytidine(34) in tRNA(Ile2) + AMP + 2 phosphate + 2 H(+)</text>
        <dbReference type="Rhea" id="RHEA:43608"/>
        <dbReference type="Rhea" id="RHEA-COMP:10625"/>
        <dbReference type="Rhea" id="RHEA-COMP:10626"/>
        <dbReference type="ChEBI" id="CHEBI:15377"/>
        <dbReference type="ChEBI" id="CHEBI:15378"/>
        <dbReference type="ChEBI" id="CHEBI:30616"/>
        <dbReference type="ChEBI" id="CHEBI:43474"/>
        <dbReference type="ChEBI" id="CHEBI:58145"/>
        <dbReference type="ChEBI" id="CHEBI:82748"/>
        <dbReference type="ChEBI" id="CHEBI:83545"/>
        <dbReference type="ChEBI" id="CHEBI:456215"/>
        <dbReference type="EC" id="6.3.4.22"/>
    </reaction>
</comment>
<comment type="function">
    <text evidence="6">ATP-dependent agmatine transferase that catalyzes the formation of 2-agmatinylcytidine (agm2C) at the wobble position (C34) of tRNA(Ile2), converting the codon specificity from AUG to AUA.</text>
</comment>
<dbReference type="InterPro" id="IPR013696">
    <property type="entry name" value="TiaS_FLD"/>
</dbReference>
<reference evidence="10 11" key="1">
    <citation type="journal article" date="2019" name="Int. J. Syst. Evol. Microbiol.">
        <title>The Global Catalogue of Microorganisms (GCM) 10K type strain sequencing project: providing services to taxonomists for standard genome sequencing and annotation.</title>
        <authorList>
            <consortium name="The Broad Institute Genomics Platform"/>
            <consortium name="The Broad Institute Genome Sequencing Center for Infectious Disease"/>
            <person name="Wu L."/>
            <person name="Ma J."/>
        </authorList>
    </citation>
    <scope>NUCLEOTIDE SEQUENCE [LARGE SCALE GENOMIC DNA]</scope>
    <source>
        <strain evidence="10 11">CGMCC 1.12543</strain>
    </source>
</reference>
<keyword evidence="11" id="KW-1185">Reference proteome</keyword>
<comment type="similarity">
    <text evidence="6">Belongs to the TiaS family.</text>
</comment>
<dbReference type="RefSeq" id="WP_247414205.1">
    <property type="nucleotide sequence ID" value="NZ_JALLGW010000001.1"/>
</dbReference>
<dbReference type="Proteomes" id="UP001596099">
    <property type="component" value="Unassembled WGS sequence"/>
</dbReference>
<name>A0ABD5RLD0_9EURY</name>
<keyword evidence="4 6" id="KW-0547">Nucleotide-binding</keyword>
<gene>
    <name evidence="6" type="primary">tiaS</name>
    <name evidence="10" type="ORF">ACFPYI_08170</name>
</gene>
<evidence type="ECO:0000259" key="9">
    <source>
        <dbReference type="Pfam" id="PF23783"/>
    </source>
</evidence>
<evidence type="ECO:0000313" key="11">
    <source>
        <dbReference type="Proteomes" id="UP001596099"/>
    </source>
</evidence>
<dbReference type="Gene3D" id="3.90.600.20">
    <property type="match status" value="1"/>
</dbReference>
<evidence type="ECO:0000256" key="1">
    <source>
        <dbReference type="ARBA" id="ARBA00022490"/>
    </source>
</evidence>
<organism evidence="10 11">
    <name type="scientific">Halomarina salina</name>
    <dbReference type="NCBI Taxonomy" id="1872699"/>
    <lineage>
        <taxon>Archaea</taxon>
        <taxon>Methanobacteriati</taxon>
        <taxon>Methanobacteriota</taxon>
        <taxon>Stenosarchaea group</taxon>
        <taxon>Halobacteria</taxon>
        <taxon>Halobacteriales</taxon>
        <taxon>Natronomonadaceae</taxon>
        <taxon>Halomarina</taxon>
    </lineage>
</organism>
<dbReference type="EMBL" id="JBHSQH010000001">
    <property type="protein sequence ID" value="MFC5971300.1"/>
    <property type="molecule type" value="Genomic_DNA"/>
</dbReference>
<dbReference type="PANTHER" id="PTHR40705:SF1">
    <property type="entry name" value="TRNA(ILE2) 2-AGMATINYLCYTIDINE SYNTHETASE TIAS"/>
    <property type="match status" value="1"/>
</dbReference>
<evidence type="ECO:0000256" key="6">
    <source>
        <dbReference type="HAMAP-Rule" id="MF_01892"/>
    </source>
</evidence>
<evidence type="ECO:0000256" key="5">
    <source>
        <dbReference type="ARBA" id="ARBA00022840"/>
    </source>
</evidence>
<comment type="caution">
    <text evidence="10">The sequence shown here is derived from an EMBL/GenBank/DDBJ whole genome shotgun (WGS) entry which is preliminary data.</text>
</comment>
<dbReference type="Gene3D" id="2.40.50.1010">
    <property type="match status" value="1"/>
</dbReference>
<feature type="domain" description="TiaS C-terminal zinc ribbon" evidence="9">
    <location>
        <begin position="392"/>
        <end position="431"/>
    </location>
</feature>
<evidence type="ECO:0000256" key="4">
    <source>
        <dbReference type="ARBA" id="ARBA00022741"/>
    </source>
</evidence>
<feature type="domain" description="TiaS-like TCKD" evidence="8">
    <location>
        <begin position="3"/>
        <end position="60"/>
    </location>
</feature>
<dbReference type="InterPro" id="IPR024913">
    <property type="entry name" value="tRNA_Ile2__agm2C_synt"/>
</dbReference>
<accession>A0ABD5RLD0</accession>
<comment type="subcellular location">
    <subcellularLocation>
        <location evidence="6">Cytoplasm</location>
    </subcellularLocation>
</comment>
<dbReference type="InterPro" id="IPR053870">
    <property type="entry name" value="TiaS-like_TCKD"/>
</dbReference>
<dbReference type="Pfam" id="PF22641">
    <property type="entry name" value="TiaS_TCKD"/>
    <property type="match status" value="1"/>
</dbReference>
<dbReference type="EC" id="6.3.4.22" evidence="6"/>
<dbReference type="Gene3D" id="3.30.70.2200">
    <property type="match status" value="1"/>
</dbReference>
<evidence type="ECO:0000256" key="3">
    <source>
        <dbReference type="ARBA" id="ARBA00022694"/>
    </source>
</evidence>
<dbReference type="GO" id="GO:0016879">
    <property type="term" value="F:ligase activity, forming carbon-nitrogen bonds"/>
    <property type="evidence" value="ECO:0007669"/>
    <property type="project" value="UniProtKB-UniRule"/>
</dbReference>
<dbReference type="GO" id="GO:0002101">
    <property type="term" value="P:tRNA wobble cytosine modification"/>
    <property type="evidence" value="ECO:0007669"/>
    <property type="project" value="UniProtKB-UniRule"/>
</dbReference>
<proteinExistence type="inferred from homology"/>
<keyword evidence="1 6" id="KW-0963">Cytoplasm</keyword>
<evidence type="ECO:0000256" key="2">
    <source>
        <dbReference type="ARBA" id="ARBA00022598"/>
    </source>
</evidence>
<evidence type="ECO:0000259" key="8">
    <source>
        <dbReference type="Pfam" id="PF22641"/>
    </source>
</evidence>
<evidence type="ECO:0000313" key="10">
    <source>
        <dbReference type="EMBL" id="MFC5971300.1"/>
    </source>
</evidence>
<dbReference type="CDD" id="cd04482">
    <property type="entry name" value="RPA2_OBF_like"/>
    <property type="match status" value="1"/>
</dbReference>
<dbReference type="GO" id="GO:0005737">
    <property type="term" value="C:cytoplasm"/>
    <property type="evidence" value="ECO:0007669"/>
    <property type="project" value="UniProtKB-SubCell"/>
</dbReference>
<keyword evidence="3 6" id="KW-0819">tRNA processing</keyword>
<dbReference type="Pfam" id="PF08489">
    <property type="entry name" value="TiaS_FLD"/>
    <property type="match status" value="1"/>
</dbReference>
<dbReference type="AlphaFoldDB" id="A0ABD5RLD0"/>
<protein>
    <recommendedName>
        <fullName evidence="6">tRNA(Ile2) 2-agmatinylcytidine synthetase TiaS</fullName>
        <shortName evidence="6">tRNA(Ile2)-agm2C synthetase</shortName>
        <ecNumber evidence="6">6.3.4.22</ecNumber>
    </recommendedName>
    <alternativeName>
        <fullName evidence="6">tRNA(Ile2) agmatidine synthetase</fullName>
    </alternativeName>
</protein>
<dbReference type="PANTHER" id="PTHR40705">
    <property type="entry name" value="TRNA(ILE2) 2-AGMATINYLCYTIDINE SYNTHETASE TIAS"/>
    <property type="match status" value="1"/>
</dbReference>
<dbReference type="GO" id="GO:0005524">
    <property type="term" value="F:ATP binding"/>
    <property type="evidence" value="ECO:0007669"/>
    <property type="project" value="UniProtKB-KW"/>
</dbReference>
<evidence type="ECO:0000259" key="7">
    <source>
        <dbReference type="Pfam" id="PF08489"/>
    </source>
</evidence>
<dbReference type="Pfam" id="PF23783">
    <property type="entry name" value="Zn_ribbon_TiaS"/>
    <property type="match status" value="1"/>
</dbReference>
<keyword evidence="5 6" id="KW-0067">ATP-binding</keyword>